<dbReference type="Proteomes" id="UP000000311">
    <property type="component" value="Unassembled WGS sequence"/>
</dbReference>
<organism evidence="2">
    <name type="scientific">Camponotus floridanus</name>
    <name type="common">Florida carpenter ant</name>
    <dbReference type="NCBI Taxonomy" id="104421"/>
    <lineage>
        <taxon>Eukaryota</taxon>
        <taxon>Metazoa</taxon>
        <taxon>Ecdysozoa</taxon>
        <taxon>Arthropoda</taxon>
        <taxon>Hexapoda</taxon>
        <taxon>Insecta</taxon>
        <taxon>Pterygota</taxon>
        <taxon>Neoptera</taxon>
        <taxon>Endopterygota</taxon>
        <taxon>Hymenoptera</taxon>
        <taxon>Apocrita</taxon>
        <taxon>Aculeata</taxon>
        <taxon>Formicoidea</taxon>
        <taxon>Formicidae</taxon>
        <taxon>Formicinae</taxon>
        <taxon>Camponotus</taxon>
    </lineage>
</organism>
<keyword evidence="2" id="KW-1185">Reference proteome</keyword>
<dbReference type="EMBL" id="GL441649">
    <property type="protein sequence ID" value="EFN64475.1"/>
    <property type="molecule type" value="Genomic_DNA"/>
</dbReference>
<accession>E2AQ18</accession>
<evidence type="ECO:0000313" key="1">
    <source>
        <dbReference type="EMBL" id="EFN64475.1"/>
    </source>
</evidence>
<protein>
    <submittedName>
        <fullName evidence="1">Uncharacterized protein</fullName>
    </submittedName>
</protein>
<dbReference type="AlphaFoldDB" id="E2AQ18"/>
<reference evidence="1 2" key="1">
    <citation type="journal article" date="2010" name="Science">
        <title>Genomic comparison of the ants Camponotus floridanus and Harpegnathos saltator.</title>
        <authorList>
            <person name="Bonasio R."/>
            <person name="Zhang G."/>
            <person name="Ye C."/>
            <person name="Mutti N.S."/>
            <person name="Fang X."/>
            <person name="Qin N."/>
            <person name="Donahue G."/>
            <person name="Yang P."/>
            <person name="Li Q."/>
            <person name="Li C."/>
            <person name="Zhang P."/>
            <person name="Huang Z."/>
            <person name="Berger S.L."/>
            <person name="Reinberg D."/>
            <person name="Wang J."/>
            <person name="Liebig J."/>
        </authorList>
    </citation>
    <scope>NUCLEOTIDE SEQUENCE [LARGE SCALE GENOMIC DNA]</scope>
    <source>
        <strain evidence="2">C129</strain>
    </source>
</reference>
<proteinExistence type="predicted"/>
<name>E2AQ18_CAMFO</name>
<dbReference type="InParanoid" id="E2AQ18"/>
<sequence length="94" mass="11024">MWETINVLLPYPTTIASDPKCVLILFAYPTCFLRRNDTSTSLPRQSQTAVQFEISIDSLQFTRRKWNRTMNNNSLKPSSPESILQERRLEYLKL</sequence>
<evidence type="ECO:0000313" key="2">
    <source>
        <dbReference type="Proteomes" id="UP000000311"/>
    </source>
</evidence>
<gene>
    <name evidence="1" type="ORF">EAG_03565</name>
</gene>